<evidence type="ECO:0000256" key="2">
    <source>
        <dbReference type="ARBA" id="ARBA00001966"/>
    </source>
</evidence>
<dbReference type="InterPro" id="IPR041575">
    <property type="entry name" value="Rubredoxin_C"/>
</dbReference>
<evidence type="ECO:0000259" key="20">
    <source>
        <dbReference type="Pfam" id="PF07992"/>
    </source>
</evidence>
<dbReference type="Pfam" id="PF01077">
    <property type="entry name" value="NIR_SIR"/>
    <property type="match status" value="1"/>
</dbReference>
<keyword evidence="23" id="KW-1185">Reference proteome</keyword>
<dbReference type="Gene3D" id="3.50.50.60">
    <property type="entry name" value="FAD/NAD(P)-binding domain"/>
    <property type="match status" value="2"/>
</dbReference>
<dbReference type="InterPro" id="IPR041854">
    <property type="entry name" value="BFD-like_2Fe2S-bd_dom_sf"/>
</dbReference>
<evidence type="ECO:0000256" key="7">
    <source>
        <dbReference type="ARBA" id="ARBA00022630"/>
    </source>
</evidence>
<dbReference type="InterPro" id="IPR016156">
    <property type="entry name" value="FAD/NAD-linked_Rdtase_dimer_sf"/>
</dbReference>
<keyword evidence="6" id="KW-0349">Heme</keyword>
<evidence type="ECO:0000256" key="12">
    <source>
        <dbReference type="ARBA" id="ARBA00023004"/>
    </source>
</evidence>
<keyword evidence="12" id="KW-0408">Iron</keyword>
<dbReference type="CDD" id="cd19944">
    <property type="entry name" value="NirB_Fer2_BFD-like_2"/>
    <property type="match status" value="1"/>
</dbReference>
<dbReference type="Proteomes" id="UP001232245">
    <property type="component" value="Unassembled WGS sequence"/>
</dbReference>
<evidence type="ECO:0000256" key="8">
    <source>
        <dbReference type="ARBA" id="ARBA00022714"/>
    </source>
</evidence>
<dbReference type="Pfam" id="PF07992">
    <property type="entry name" value="Pyr_redox_2"/>
    <property type="match status" value="1"/>
</dbReference>
<dbReference type="EC" id="1.7.1.15" evidence="22"/>
<dbReference type="InterPro" id="IPR006067">
    <property type="entry name" value="NO2/SO3_Rdtase_4Fe4S_dom"/>
</dbReference>
<dbReference type="InterPro" id="IPR052034">
    <property type="entry name" value="NasD-like"/>
</dbReference>
<keyword evidence="7 16" id="KW-0285">Flavoprotein</keyword>
<dbReference type="Gene3D" id="3.30.413.10">
    <property type="entry name" value="Sulfite Reductase Hemoprotein, domain 1"/>
    <property type="match status" value="1"/>
</dbReference>
<dbReference type="InterPro" id="IPR007419">
    <property type="entry name" value="BFD-like_2Fe2S-bd_dom"/>
</dbReference>
<comment type="pathway">
    <text evidence="4">Nitrogen metabolism; nitrate reduction (assimilation).</text>
</comment>
<dbReference type="Gene3D" id="3.30.390.30">
    <property type="match status" value="1"/>
</dbReference>
<reference evidence="22 23" key="1">
    <citation type="submission" date="2023-07" db="EMBL/GenBank/DDBJ databases">
        <title>Genomic Encyclopedia of Type Strains, Phase IV (KMG-IV): sequencing the most valuable type-strain genomes for metagenomic binning, comparative biology and taxonomic classification.</title>
        <authorList>
            <person name="Goeker M."/>
        </authorList>
    </citation>
    <scope>NUCLEOTIDE SEQUENCE [LARGE SCALE GENOMIC DNA]</scope>
    <source>
        <strain evidence="22 23">DSM 17723</strain>
    </source>
</reference>
<protein>
    <submittedName>
        <fullName evidence="22">Nitrite reductase (NADH) large subunit</fullName>
        <ecNumber evidence="22">1.7.1.15</ecNumber>
    </submittedName>
</protein>
<dbReference type="RefSeq" id="WP_174879571.1">
    <property type="nucleotide sequence ID" value="NZ_CADEPK010000031.1"/>
</dbReference>
<evidence type="ECO:0000259" key="21">
    <source>
        <dbReference type="Pfam" id="PF18267"/>
    </source>
</evidence>
<comment type="caution">
    <text evidence="22">The sequence shown here is derived from an EMBL/GenBank/DDBJ whole genome shotgun (WGS) entry which is preliminary data.</text>
</comment>
<comment type="cofactor">
    <cofactor evidence="3 16">
        <name>FAD</name>
        <dbReference type="ChEBI" id="CHEBI:57692"/>
    </cofactor>
</comment>
<feature type="domain" description="Nitrite/sulphite reductase 4Fe-4S" evidence="17">
    <location>
        <begin position="619"/>
        <end position="754"/>
    </location>
</feature>
<feature type="domain" description="BFD-like [2Fe-2S]-binding" evidence="19">
    <location>
        <begin position="413"/>
        <end position="461"/>
    </location>
</feature>
<keyword evidence="11 22" id="KW-0560">Oxidoreductase</keyword>
<dbReference type="InterPro" id="IPR045854">
    <property type="entry name" value="NO2/SO3_Rdtase_4Fe4S_sf"/>
</dbReference>
<evidence type="ECO:0000256" key="1">
    <source>
        <dbReference type="ARBA" id="ARBA00001929"/>
    </source>
</evidence>
<evidence type="ECO:0000256" key="3">
    <source>
        <dbReference type="ARBA" id="ARBA00001974"/>
    </source>
</evidence>
<evidence type="ECO:0000256" key="16">
    <source>
        <dbReference type="PIRNR" id="PIRNR037149"/>
    </source>
</evidence>
<feature type="domain" description="BFD-like [2Fe-2S]-binding" evidence="19">
    <location>
        <begin position="478"/>
        <end position="528"/>
    </location>
</feature>
<evidence type="ECO:0000259" key="18">
    <source>
        <dbReference type="Pfam" id="PF03460"/>
    </source>
</evidence>
<dbReference type="PRINTS" id="PR00411">
    <property type="entry name" value="PNDRDTASEI"/>
</dbReference>
<dbReference type="GO" id="GO:0106316">
    <property type="term" value="F:nitrite reductase (NADH) activity"/>
    <property type="evidence" value="ECO:0007669"/>
    <property type="project" value="UniProtKB-EC"/>
</dbReference>
<evidence type="ECO:0000256" key="4">
    <source>
        <dbReference type="ARBA" id="ARBA00005096"/>
    </source>
</evidence>
<dbReference type="NCBIfam" id="TIGR02374">
    <property type="entry name" value="nitri_red_nirB"/>
    <property type="match status" value="1"/>
</dbReference>
<evidence type="ECO:0000256" key="15">
    <source>
        <dbReference type="ARBA" id="ARBA00034078"/>
    </source>
</evidence>
<dbReference type="SUPFAM" id="SSF55124">
    <property type="entry name" value="Nitrite/Sulfite reductase N-terminal domain-like"/>
    <property type="match status" value="1"/>
</dbReference>
<evidence type="ECO:0000259" key="19">
    <source>
        <dbReference type="Pfam" id="PF04324"/>
    </source>
</evidence>
<accession>A0ABT9Z311</accession>
<dbReference type="Pfam" id="PF03460">
    <property type="entry name" value="NIR_SIR_ferr"/>
    <property type="match status" value="1"/>
</dbReference>
<dbReference type="PRINTS" id="PR00368">
    <property type="entry name" value="FADPNR"/>
</dbReference>
<keyword evidence="9" id="KW-0479">Metal-binding</keyword>
<feature type="domain" description="NADH-rubredoxin oxidoreductase C-terminal" evidence="21">
    <location>
        <begin position="316"/>
        <end position="383"/>
    </location>
</feature>
<gene>
    <name evidence="22" type="ORF">J2S02_002996</name>
</gene>
<comment type="cofactor">
    <cofactor evidence="2">
        <name>[4Fe-4S] cluster</name>
        <dbReference type="ChEBI" id="CHEBI:49883"/>
    </cofactor>
</comment>
<comment type="cofactor">
    <cofactor evidence="15">
        <name>[2Fe-2S] cluster</name>
        <dbReference type="ChEBI" id="CHEBI:190135"/>
    </cofactor>
</comment>
<keyword evidence="10 16" id="KW-0274">FAD</keyword>
<dbReference type="Pfam" id="PF04324">
    <property type="entry name" value="Fer2_BFD"/>
    <property type="match status" value="2"/>
</dbReference>
<dbReference type="InterPro" id="IPR023753">
    <property type="entry name" value="FAD/NAD-binding_dom"/>
</dbReference>
<comment type="similarity">
    <text evidence="5">Belongs to the nitrite and sulfite reductase 4Fe-4S domain family.</text>
</comment>
<comment type="cofactor">
    <cofactor evidence="1">
        <name>siroheme</name>
        <dbReference type="ChEBI" id="CHEBI:60052"/>
    </cofactor>
</comment>
<feature type="domain" description="FAD/NAD(P)-binding" evidence="20">
    <location>
        <begin position="4"/>
        <end position="280"/>
    </location>
</feature>
<keyword evidence="8" id="KW-0001">2Fe-2S</keyword>
<dbReference type="Gene3D" id="1.10.10.1100">
    <property type="entry name" value="BFD-like [2Fe-2S]-binding domain"/>
    <property type="match status" value="1"/>
</dbReference>
<dbReference type="PANTHER" id="PTHR43809">
    <property type="entry name" value="NITRITE REDUCTASE (NADH) LARGE SUBUNIT"/>
    <property type="match status" value="1"/>
</dbReference>
<dbReference type="PIRSF" id="PIRSF037149">
    <property type="entry name" value="NirB"/>
    <property type="match status" value="1"/>
</dbReference>
<evidence type="ECO:0000313" key="23">
    <source>
        <dbReference type="Proteomes" id="UP001232245"/>
    </source>
</evidence>
<evidence type="ECO:0000259" key="17">
    <source>
        <dbReference type="Pfam" id="PF01077"/>
    </source>
</evidence>
<evidence type="ECO:0000256" key="10">
    <source>
        <dbReference type="ARBA" id="ARBA00022827"/>
    </source>
</evidence>
<evidence type="ECO:0000313" key="22">
    <source>
        <dbReference type="EMBL" id="MDQ0226651.1"/>
    </source>
</evidence>
<keyword evidence="13" id="KW-0411">Iron-sulfur</keyword>
<feature type="domain" description="Nitrite/Sulfite reductase ferredoxin-like" evidence="18">
    <location>
        <begin position="549"/>
        <end position="609"/>
    </location>
</feature>
<dbReference type="InterPro" id="IPR036188">
    <property type="entry name" value="FAD/NAD-bd_sf"/>
</dbReference>
<dbReference type="InterPro" id="IPR005117">
    <property type="entry name" value="NiRdtase/SiRdtase_haem-b_fer"/>
</dbReference>
<dbReference type="InterPro" id="IPR036136">
    <property type="entry name" value="Nit/Sulf_reduc_fer-like_dom_sf"/>
</dbReference>
<dbReference type="SUPFAM" id="SSF51905">
    <property type="entry name" value="FAD/NAD(P)-binding domain"/>
    <property type="match status" value="2"/>
</dbReference>
<dbReference type="EMBL" id="JAUSTZ010000006">
    <property type="protein sequence ID" value="MDQ0226651.1"/>
    <property type="molecule type" value="Genomic_DNA"/>
</dbReference>
<organism evidence="22 23">
    <name type="scientific">Metabacillus niabensis</name>
    <dbReference type="NCBI Taxonomy" id="324854"/>
    <lineage>
        <taxon>Bacteria</taxon>
        <taxon>Bacillati</taxon>
        <taxon>Bacillota</taxon>
        <taxon>Bacilli</taxon>
        <taxon>Bacillales</taxon>
        <taxon>Bacillaceae</taxon>
        <taxon>Metabacillus</taxon>
    </lineage>
</organism>
<evidence type="ECO:0000256" key="14">
    <source>
        <dbReference type="ARBA" id="ARBA00023063"/>
    </source>
</evidence>
<evidence type="ECO:0000256" key="13">
    <source>
        <dbReference type="ARBA" id="ARBA00023014"/>
    </source>
</evidence>
<dbReference type="InterPro" id="IPR012744">
    <property type="entry name" value="Nitri_red_NirB"/>
</dbReference>
<keyword evidence="14 16" id="KW-0534">Nitrate assimilation</keyword>
<dbReference type="SUPFAM" id="SSF56014">
    <property type="entry name" value="Nitrite and sulphite reductase 4Fe-4S domain-like"/>
    <property type="match status" value="1"/>
</dbReference>
<dbReference type="PANTHER" id="PTHR43809:SF1">
    <property type="entry name" value="NITRITE REDUCTASE (NADH) LARGE SUBUNIT"/>
    <property type="match status" value="1"/>
</dbReference>
<proteinExistence type="inferred from homology"/>
<evidence type="ECO:0000256" key="6">
    <source>
        <dbReference type="ARBA" id="ARBA00022617"/>
    </source>
</evidence>
<dbReference type="Pfam" id="PF18267">
    <property type="entry name" value="Rubredoxin_C"/>
    <property type="match status" value="1"/>
</dbReference>
<dbReference type="CDD" id="cd19943">
    <property type="entry name" value="NirB_Fer2_BFD-like_1"/>
    <property type="match status" value="1"/>
</dbReference>
<evidence type="ECO:0000256" key="5">
    <source>
        <dbReference type="ARBA" id="ARBA00010429"/>
    </source>
</evidence>
<evidence type="ECO:0000256" key="11">
    <source>
        <dbReference type="ARBA" id="ARBA00023002"/>
    </source>
</evidence>
<evidence type="ECO:0000256" key="9">
    <source>
        <dbReference type="ARBA" id="ARBA00022723"/>
    </source>
</evidence>
<dbReference type="InterPro" id="IPR017121">
    <property type="entry name" value="Nitrite_Rdtase_lsu"/>
</dbReference>
<sequence length="778" mass="86877">MRQRLVVVGNGMAGVRCVEEILKRNSELFSISIIGSEPHPNYNRILLSSVLQGEASFNEITINKREWYEENGIDLYTGETAIKIDSQNKQITTNLNRVIAYDKLIIATGSEPFVLPIPGVEKEGVVTFRTIEDCKKIIELSKGHKQAAVIGGGVLGLEAARGLVNLGLKVKVVHNMDYLMQRQLDPTSSKMLQTVLEQQGIEFYLGKVTEKIAGEERVEKLEFTDGTEIEADLVVMAVGVKPNIGLAKCSGIETSHGIIVNDYMETRTADIYALGECAQHNGIVYGLVKPLYEQGQALANHLCGIEEQGYQGSILSTSLKVPGVELFSVGDFTENETSKMVKLENQLEGIYKKIVFQGDIIVGAVLFGETTSGSKLLDLIAKRKHVNDDEKRQLLQINERGPTLFKQMPQSEMICNCNAVSKGTIMEAVLQKGLTTVDEIKQCTKASGSCGGCKSMVAGLLTYINSDECDETIEQNTLCKCTELTEDEVVYQIQQKQLSSLEDVFTELNWKSENGCSTCISAIRYYLAMIYPGHDRSIKKDIVNAQLEEDGTYSLVLQMYGGMTNVNELQMITNVMKKYQIREVGLTAEQRFQLKGIQKEVIHAVCTELKIPSIPALDNTIRYVNTFFGERLCQCSNEKSKQLAIEIEKEVGQILTPHLVIIGFSACKHQEKDLMIKDISIIGNNGGWEIYVGGSTGQHIQQGELLTVTKNLHEVKLFLSGFVQYYRETGNYQEPIYEWIKRVGMIHIREVLFETSLCRQLVERLEEDRAVSLEYVTK</sequence>
<name>A0ABT9Z311_9BACI</name>